<evidence type="ECO:0000256" key="2">
    <source>
        <dbReference type="ARBA" id="ARBA00022670"/>
    </source>
</evidence>
<keyword evidence="10" id="KW-1133">Transmembrane helix</keyword>
<organism evidence="12 13">
    <name type="scientific">Priestia iocasae</name>
    <dbReference type="NCBI Taxonomy" id="2291674"/>
    <lineage>
        <taxon>Bacteria</taxon>
        <taxon>Bacillati</taxon>
        <taxon>Bacillota</taxon>
        <taxon>Bacilli</taxon>
        <taxon>Bacillales</taxon>
        <taxon>Bacillaceae</taxon>
        <taxon>Priestia</taxon>
    </lineage>
</organism>
<dbReference type="InterPro" id="IPR001915">
    <property type="entry name" value="Peptidase_M48"/>
</dbReference>
<name>A0ABS2QVD5_9BACI</name>
<keyword evidence="10" id="KW-0472">Membrane</keyword>
<reference evidence="12 13" key="1">
    <citation type="submission" date="2021-01" db="EMBL/GenBank/DDBJ databases">
        <title>Genomic Encyclopedia of Type Strains, Phase IV (KMG-IV): sequencing the most valuable type-strain genomes for metagenomic binning, comparative biology and taxonomic classification.</title>
        <authorList>
            <person name="Goeker M."/>
        </authorList>
    </citation>
    <scope>NUCLEOTIDE SEQUENCE [LARGE SCALE GENOMIC DNA]</scope>
    <source>
        <strain evidence="12 13">DSM 104297</strain>
    </source>
</reference>
<dbReference type="Gene3D" id="3.30.2010.10">
    <property type="entry name" value="Metalloproteases ('zincins'), catalytic domain"/>
    <property type="match status" value="1"/>
</dbReference>
<dbReference type="PROSITE" id="PS50088">
    <property type="entry name" value="ANK_REPEAT"/>
    <property type="match status" value="3"/>
</dbReference>
<evidence type="ECO:0000256" key="6">
    <source>
        <dbReference type="ARBA" id="ARBA00022833"/>
    </source>
</evidence>
<dbReference type="RefSeq" id="WP_205187311.1">
    <property type="nucleotide sequence ID" value="NZ_JAFBFC010000004.1"/>
</dbReference>
<evidence type="ECO:0000259" key="11">
    <source>
        <dbReference type="Pfam" id="PF01435"/>
    </source>
</evidence>
<evidence type="ECO:0000256" key="3">
    <source>
        <dbReference type="ARBA" id="ARBA00022723"/>
    </source>
</evidence>
<dbReference type="EMBL" id="JAFBFC010000004">
    <property type="protein sequence ID" value="MBM7703435.1"/>
    <property type="molecule type" value="Genomic_DNA"/>
</dbReference>
<keyword evidence="13" id="KW-1185">Reference proteome</keyword>
<dbReference type="PRINTS" id="PR01415">
    <property type="entry name" value="ANKYRIN"/>
</dbReference>
<dbReference type="InterPro" id="IPR002110">
    <property type="entry name" value="Ankyrin_rpt"/>
</dbReference>
<comment type="caution">
    <text evidence="12">The sequence shown here is derived from an EMBL/GenBank/DDBJ whole genome shotgun (WGS) entry which is preliminary data.</text>
</comment>
<evidence type="ECO:0000256" key="1">
    <source>
        <dbReference type="ARBA" id="ARBA00001947"/>
    </source>
</evidence>
<feature type="repeat" description="ANK" evidence="9">
    <location>
        <begin position="338"/>
        <end position="370"/>
    </location>
</feature>
<dbReference type="SUPFAM" id="SSF48403">
    <property type="entry name" value="Ankyrin repeat"/>
    <property type="match status" value="1"/>
</dbReference>
<keyword evidence="5" id="KW-0378">Hydrolase</keyword>
<dbReference type="PANTHER" id="PTHR24171:SF9">
    <property type="entry name" value="ANKYRIN REPEAT DOMAIN-CONTAINING PROTEIN 39"/>
    <property type="match status" value="1"/>
</dbReference>
<evidence type="ECO:0000313" key="12">
    <source>
        <dbReference type="EMBL" id="MBM7703435.1"/>
    </source>
</evidence>
<gene>
    <name evidence="12" type="ORF">JOC83_002284</name>
</gene>
<dbReference type="PROSITE" id="PS50297">
    <property type="entry name" value="ANK_REP_REGION"/>
    <property type="match status" value="3"/>
</dbReference>
<feature type="repeat" description="ANK" evidence="9">
    <location>
        <begin position="405"/>
        <end position="437"/>
    </location>
</feature>
<sequence length="466" mass="52390">MVKEKLIEKELVYPYERRYFALVLVLSILTYVGLGISIVGIFIVAAMIFLSLFIHGLMIGYIRTNAVRLNERQFPKVYEKTKQLCSEMGLQQVPDVYVMQSGGALNAFATRFFGRNMVVLYAEIFELIEQGDEDELSFVIAHELAHIKRNHISKSLFILPTMWLPGIGEMYLRACEYTCDRYAAYYTNNAESAKNGLTVLSVGKLLYKHVNRDEFLKQAQEEKGFFAWFSEFLSTHPPLPKRIHEVGVFMGETGDVILETKRSKKVWLFVPIILLLFGGCIAGMVYSMNYFFDKTIGEFEESVYGEPSPFTQAIITDDIDELQRLIEEGYAVDDIDDQGYTSLHWAAKSDNIEAAALLLNEGVNVDIEDGDMFITPLMSAAELGNSKMMSFLIEQGADVEYEDSDGYTALTHAVYSDNVEAVRVLIEAGANPNASDYYASTPLMKAVENGNAEITTLLKQAAKKGK</sequence>
<feature type="transmembrane region" description="Helical" evidence="10">
    <location>
        <begin position="20"/>
        <end position="53"/>
    </location>
</feature>
<evidence type="ECO:0000256" key="4">
    <source>
        <dbReference type="ARBA" id="ARBA00022737"/>
    </source>
</evidence>
<keyword evidence="2 12" id="KW-0645">Protease</keyword>
<feature type="transmembrane region" description="Helical" evidence="10">
    <location>
        <begin position="266"/>
        <end position="286"/>
    </location>
</feature>
<evidence type="ECO:0000256" key="7">
    <source>
        <dbReference type="ARBA" id="ARBA00023043"/>
    </source>
</evidence>
<evidence type="ECO:0000256" key="5">
    <source>
        <dbReference type="ARBA" id="ARBA00022801"/>
    </source>
</evidence>
<evidence type="ECO:0000256" key="9">
    <source>
        <dbReference type="PROSITE-ProRule" id="PRU00023"/>
    </source>
</evidence>
<keyword evidence="6" id="KW-0862">Zinc</keyword>
<proteinExistence type="predicted"/>
<dbReference type="GO" id="GO:0006508">
    <property type="term" value="P:proteolysis"/>
    <property type="evidence" value="ECO:0007669"/>
    <property type="project" value="UniProtKB-KW"/>
</dbReference>
<dbReference type="InterPro" id="IPR036770">
    <property type="entry name" value="Ankyrin_rpt-contain_sf"/>
</dbReference>
<dbReference type="PANTHER" id="PTHR24171">
    <property type="entry name" value="ANKYRIN REPEAT DOMAIN-CONTAINING PROTEIN 39-RELATED"/>
    <property type="match status" value="1"/>
</dbReference>
<dbReference type="Pfam" id="PF01435">
    <property type="entry name" value="Peptidase_M48"/>
    <property type="match status" value="2"/>
</dbReference>
<evidence type="ECO:0000313" key="13">
    <source>
        <dbReference type="Proteomes" id="UP000809829"/>
    </source>
</evidence>
<keyword evidence="8" id="KW-0482">Metalloprotease</keyword>
<dbReference type="Proteomes" id="UP000809829">
    <property type="component" value="Unassembled WGS sequence"/>
</dbReference>
<protein>
    <submittedName>
        <fullName evidence="12">Zn-dependent protease with chaperone function</fullName>
    </submittedName>
</protein>
<keyword evidence="4" id="KW-0677">Repeat</keyword>
<keyword evidence="7 9" id="KW-0040">ANK repeat</keyword>
<dbReference type="CDD" id="cd07325">
    <property type="entry name" value="M48_Ste24p_like"/>
    <property type="match status" value="1"/>
</dbReference>
<comment type="cofactor">
    <cofactor evidence="1">
        <name>Zn(2+)</name>
        <dbReference type="ChEBI" id="CHEBI:29105"/>
    </cofactor>
</comment>
<evidence type="ECO:0000256" key="8">
    <source>
        <dbReference type="ARBA" id="ARBA00023049"/>
    </source>
</evidence>
<keyword evidence="3" id="KW-0479">Metal-binding</keyword>
<dbReference type="SMART" id="SM00248">
    <property type="entry name" value="ANK"/>
    <property type="match status" value="5"/>
</dbReference>
<dbReference type="Gene3D" id="1.25.40.20">
    <property type="entry name" value="Ankyrin repeat-containing domain"/>
    <property type="match status" value="1"/>
</dbReference>
<dbReference type="GO" id="GO:0008233">
    <property type="term" value="F:peptidase activity"/>
    <property type="evidence" value="ECO:0007669"/>
    <property type="project" value="UniProtKB-KW"/>
</dbReference>
<keyword evidence="10" id="KW-0812">Transmembrane</keyword>
<feature type="domain" description="Peptidase M48" evidence="11">
    <location>
        <begin position="169"/>
        <end position="245"/>
    </location>
</feature>
<feature type="repeat" description="ANK" evidence="9">
    <location>
        <begin position="375"/>
        <end position="404"/>
    </location>
</feature>
<accession>A0ABS2QVD5</accession>
<evidence type="ECO:0000256" key="10">
    <source>
        <dbReference type="SAM" id="Phobius"/>
    </source>
</evidence>
<dbReference type="Pfam" id="PF12796">
    <property type="entry name" value="Ank_2"/>
    <property type="match status" value="2"/>
</dbReference>
<feature type="domain" description="Peptidase M48" evidence="11">
    <location>
        <begin position="72"/>
        <end position="158"/>
    </location>
</feature>